<dbReference type="InterPro" id="IPR006976">
    <property type="entry name" value="VanZ-like"/>
</dbReference>
<dbReference type="eggNOG" id="COG4767">
    <property type="taxonomic scope" value="Bacteria"/>
</dbReference>
<keyword evidence="2" id="KW-0812">Transmembrane</keyword>
<keyword evidence="2" id="KW-0472">Membrane</keyword>
<evidence type="ECO:0000256" key="2">
    <source>
        <dbReference type="SAM" id="Phobius"/>
    </source>
</evidence>
<feature type="transmembrane region" description="Helical" evidence="2">
    <location>
        <begin position="150"/>
        <end position="169"/>
    </location>
</feature>
<organism evidence="4 5">
    <name type="scientific">Streptomyces microflavus DSM 40593</name>
    <dbReference type="NCBI Taxonomy" id="1303692"/>
    <lineage>
        <taxon>Bacteria</taxon>
        <taxon>Bacillati</taxon>
        <taxon>Actinomycetota</taxon>
        <taxon>Actinomycetes</taxon>
        <taxon>Kitasatosporales</taxon>
        <taxon>Streptomycetaceae</taxon>
        <taxon>Streptomyces</taxon>
    </lineage>
</organism>
<evidence type="ECO:0000313" key="4">
    <source>
        <dbReference type="EMBL" id="AGK79601.1"/>
    </source>
</evidence>
<dbReference type="Pfam" id="PF04892">
    <property type="entry name" value="VanZ"/>
    <property type="match status" value="1"/>
</dbReference>
<keyword evidence="2" id="KW-1133">Transmembrane helix</keyword>
<evidence type="ECO:0000259" key="3">
    <source>
        <dbReference type="Pfam" id="PF04892"/>
    </source>
</evidence>
<dbReference type="PANTHER" id="PTHR36834:SF1">
    <property type="entry name" value="INTEGRAL MEMBRANE PROTEIN"/>
    <property type="match status" value="1"/>
</dbReference>
<protein>
    <submittedName>
        <fullName evidence="4">VanZ family protein</fullName>
    </submittedName>
</protein>
<dbReference type="PANTHER" id="PTHR36834">
    <property type="entry name" value="MEMBRANE PROTEIN-RELATED"/>
    <property type="match status" value="1"/>
</dbReference>
<feature type="transmembrane region" description="Helical" evidence="2">
    <location>
        <begin position="121"/>
        <end position="138"/>
    </location>
</feature>
<dbReference type="AlphaFoldDB" id="N0CTT4"/>
<feature type="transmembrane region" description="Helical" evidence="2">
    <location>
        <begin position="181"/>
        <end position="199"/>
    </location>
</feature>
<gene>
    <name evidence="4" type="ORF">SFUL_4705</name>
</gene>
<dbReference type="PATRIC" id="fig|1303692.3.peg.4719"/>
<dbReference type="InterPro" id="IPR053150">
    <property type="entry name" value="Teicoplanin_resist-assoc"/>
</dbReference>
<dbReference type="HOGENOM" id="CLU_100226_0_0_11"/>
<dbReference type="KEGG" id="sfi:SFUL_4705"/>
<name>N0CTT4_STRMI</name>
<reference evidence="4 5" key="1">
    <citation type="submission" date="2013-04" db="EMBL/GenBank/DDBJ databases">
        <title>Complete genome sequence of Streptomyces fulvissimus.</title>
        <authorList>
            <person name="Myronovskyi M."/>
            <person name="Tokovenko B."/>
            <person name="Manderscheid N."/>
            <person name="Petzke L."/>
            <person name="Luzhetskyy A."/>
        </authorList>
    </citation>
    <scope>NUCLEOTIDE SEQUENCE [LARGE SCALE GENOMIC DNA]</scope>
    <source>
        <strain evidence="4 5">DSM 40593</strain>
    </source>
</reference>
<proteinExistence type="predicted"/>
<feature type="region of interest" description="Disordered" evidence="1">
    <location>
        <begin position="22"/>
        <end position="45"/>
    </location>
</feature>
<feature type="transmembrane region" description="Helical" evidence="2">
    <location>
        <begin position="65"/>
        <end position="87"/>
    </location>
</feature>
<evidence type="ECO:0000256" key="1">
    <source>
        <dbReference type="SAM" id="MobiDB-lite"/>
    </source>
</evidence>
<feature type="domain" description="VanZ-like" evidence="3">
    <location>
        <begin position="76"/>
        <end position="196"/>
    </location>
</feature>
<sequence length="242" mass="25175">MPYGDGGSGAVRGVGAMPYGDGGSGAVRGRRGASPYGLRRSHGTDPAGRGVLVDVRQGSDGQTVIHFRAAGVTLLLAHLLLVGWLTLRPLDVPWITAANFEPLASIRADLALGPVEATRRIGGALLLLAPLGVLLPMAGGRIFVSPWVSLLRTVAAGALISLAIELGQTGVPGQVVDIDSVLLNTTGVVLAHLLVVPVCRARLRRRGVPGVRDLPRYRQETRLRDEAPGGPTPTITRVGIAP</sequence>
<accession>N0CTT4</accession>
<evidence type="ECO:0000313" key="5">
    <source>
        <dbReference type="Proteomes" id="UP000013304"/>
    </source>
</evidence>
<dbReference type="EMBL" id="CP005080">
    <property type="protein sequence ID" value="AGK79601.1"/>
    <property type="molecule type" value="Genomic_DNA"/>
</dbReference>
<dbReference type="Proteomes" id="UP000013304">
    <property type="component" value="Chromosome"/>
</dbReference>